<protein>
    <submittedName>
        <fullName evidence="9">YeeE/YedE family protein</fullName>
    </submittedName>
</protein>
<evidence type="ECO:0000256" key="2">
    <source>
        <dbReference type="ARBA" id="ARBA00022448"/>
    </source>
</evidence>
<accession>A0ABQ5KGV1</accession>
<dbReference type="InterPro" id="IPR007272">
    <property type="entry name" value="Sulf_transp_TsuA/YedE"/>
</dbReference>
<evidence type="ECO:0000256" key="8">
    <source>
        <dbReference type="SAM" id="Phobius"/>
    </source>
</evidence>
<dbReference type="PANTHER" id="PTHR30574:SF1">
    <property type="entry name" value="SULPHUR TRANSPORT DOMAIN-CONTAINING PROTEIN"/>
    <property type="match status" value="1"/>
</dbReference>
<keyword evidence="7 8" id="KW-0472">Membrane</keyword>
<keyword evidence="4" id="KW-0997">Cell inner membrane</keyword>
<evidence type="ECO:0000256" key="7">
    <source>
        <dbReference type="ARBA" id="ARBA00023136"/>
    </source>
</evidence>
<keyword evidence="6 8" id="KW-1133">Transmembrane helix</keyword>
<sequence length="181" mass="19311">MMIADGCSSRHLVKFAQGDPYSLVTLIFIGIFAILSLRDGVVVGLLVAIGWYITGVVGADSMEKEIAVASMSFVYPTAQTLEFFTYYQVTELSFGVSIILGVLSGGALMGVGGVLAIGCTVGQGLSGVSSLAVASVVAILSIMISAFITAKYLGKRDQLPMCFIFEWNDKKEEEAKRNFQI</sequence>
<keyword evidence="2" id="KW-0813">Transport</keyword>
<evidence type="ECO:0000313" key="10">
    <source>
        <dbReference type="Proteomes" id="UP001057375"/>
    </source>
</evidence>
<evidence type="ECO:0000313" key="9">
    <source>
        <dbReference type="EMBL" id="GKT31176.1"/>
    </source>
</evidence>
<feature type="transmembrane region" description="Helical" evidence="8">
    <location>
        <begin position="94"/>
        <end position="118"/>
    </location>
</feature>
<keyword evidence="3" id="KW-1003">Cell membrane</keyword>
<dbReference type="PANTHER" id="PTHR30574">
    <property type="entry name" value="INNER MEMBRANE PROTEIN YEDE"/>
    <property type="match status" value="1"/>
</dbReference>
<comment type="subcellular location">
    <subcellularLocation>
        <location evidence="1">Cell inner membrane</location>
        <topology evidence="1">Multi-pass membrane protein</topology>
    </subcellularLocation>
</comment>
<evidence type="ECO:0000256" key="4">
    <source>
        <dbReference type="ARBA" id="ARBA00022519"/>
    </source>
</evidence>
<evidence type="ECO:0000256" key="5">
    <source>
        <dbReference type="ARBA" id="ARBA00022692"/>
    </source>
</evidence>
<dbReference type="Pfam" id="PF04143">
    <property type="entry name" value="Sulf_transp"/>
    <property type="match status" value="1"/>
</dbReference>
<comment type="caution">
    <text evidence="9">The sequence shown here is derived from an EMBL/GenBank/DDBJ whole genome shotgun (WGS) entry which is preliminary data.</text>
</comment>
<feature type="transmembrane region" description="Helical" evidence="8">
    <location>
        <begin position="130"/>
        <end position="153"/>
    </location>
</feature>
<proteinExistence type="predicted"/>
<dbReference type="Proteomes" id="UP001057375">
    <property type="component" value="Unassembled WGS sequence"/>
</dbReference>
<evidence type="ECO:0000256" key="3">
    <source>
        <dbReference type="ARBA" id="ARBA00022475"/>
    </source>
</evidence>
<dbReference type="EMBL" id="BQXS01001894">
    <property type="protein sequence ID" value="GKT31176.1"/>
    <property type="molecule type" value="Genomic_DNA"/>
</dbReference>
<keyword evidence="10" id="KW-1185">Reference proteome</keyword>
<evidence type="ECO:0000256" key="1">
    <source>
        <dbReference type="ARBA" id="ARBA00004429"/>
    </source>
</evidence>
<reference evidence="9" key="1">
    <citation type="submission" date="2022-03" db="EMBL/GenBank/DDBJ databases">
        <title>Draft genome sequence of Aduncisulcus paluster, a free-living microaerophilic Fornicata.</title>
        <authorList>
            <person name="Yuyama I."/>
            <person name="Kume K."/>
            <person name="Tamura T."/>
            <person name="Inagaki Y."/>
            <person name="Hashimoto T."/>
        </authorList>
    </citation>
    <scope>NUCLEOTIDE SEQUENCE</scope>
    <source>
        <strain evidence="9">NY0171</strain>
    </source>
</reference>
<evidence type="ECO:0000256" key="6">
    <source>
        <dbReference type="ARBA" id="ARBA00022989"/>
    </source>
</evidence>
<gene>
    <name evidence="9" type="ORF">ADUPG1_001881</name>
</gene>
<feature type="transmembrane region" description="Helical" evidence="8">
    <location>
        <begin position="21"/>
        <end position="54"/>
    </location>
</feature>
<keyword evidence="5 8" id="KW-0812">Transmembrane</keyword>
<name>A0ABQ5KGV1_9EUKA</name>
<organism evidence="9 10">
    <name type="scientific">Aduncisulcus paluster</name>
    <dbReference type="NCBI Taxonomy" id="2918883"/>
    <lineage>
        <taxon>Eukaryota</taxon>
        <taxon>Metamonada</taxon>
        <taxon>Carpediemonas-like organisms</taxon>
        <taxon>Aduncisulcus</taxon>
    </lineage>
</organism>